<keyword evidence="2" id="KW-0472">Membrane</keyword>
<dbReference type="Pfam" id="PF08378">
    <property type="entry name" value="NERD"/>
    <property type="match status" value="1"/>
</dbReference>
<reference evidence="4 5" key="1">
    <citation type="submission" date="2019-11" db="EMBL/GenBank/DDBJ databases">
        <title>Draft genome sequences of five Paenibacillus species of dairy origin.</title>
        <authorList>
            <person name="Olajide A.M."/>
            <person name="Chen S."/>
            <person name="Lapointe G."/>
        </authorList>
    </citation>
    <scope>NUCLEOTIDE SEQUENCE [LARGE SCALE GENOMIC DNA]</scope>
    <source>
        <strain evidence="4 5">2CS3</strain>
    </source>
</reference>
<dbReference type="Proteomes" id="UP000450917">
    <property type="component" value="Unassembled WGS sequence"/>
</dbReference>
<dbReference type="InterPro" id="IPR032816">
    <property type="entry name" value="VTT_dom"/>
</dbReference>
<protein>
    <recommendedName>
        <fullName evidence="3">NERD domain-containing protein</fullName>
    </recommendedName>
</protein>
<accession>A0A7X2ZBX5</accession>
<keyword evidence="2" id="KW-1133">Transmembrane helix</keyword>
<dbReference type="PROSITE" id="PS50965">
    <property type="entry name" value="NERD"/>
    <property type="match status" value="1"/>
</dbReference>
<dbReference type="PANTHER" id="PTHR42709">
    <property type="entry name" value="ALKALINE PHOSPHATASE LIKE PROTEIN"/>
    <property type="match status" value="1"/>
</dbReference>
<dbReference type="InterPro" id="IPR051311">
    <property type="entry name" value="DedA_domain"/>
</dbReference>
<gene>
    <name evidence="4" type="ORF">GNP93_15860</name>
</gene>
<feature type="transmembrane region" description="Helical" evidence="2">
    <location>
        <begin position="139"/>
        <end position="159"/>
    </location>
</feature>
<evidence type="ECO:0000313" key="5">
    <source>
        <dbReference type="Proteomes" id="UP000450917"/>
    </source>
</evidence>
<keyword evidence="5" id="KW-1185">Reference proteome</keyword>
<proteinExistence type="inferred from homology"/>
<evidence type="ECO:0000256" key="2">
    <source>
        <dbReference type="SAM" id="Phobius"/>
    </source>
</evidence>
<dbReference type="InterPro" id="IPR011528">
    <property type="entry name" value="NERD"/>
</dbReference>
<evidence type="ECO:0000313" key="4">
    <source>
        <dbReference type="EMBL" id="MUG72148.1"/>
    </source>
</evidence>
<dbReference type="AlphaFoldDB" id="A0A7X2ZBX5"/>
<sequence>MSELLHNLITTALHFIEGLGVWGILLGLALEVIPSEIVLAYGGFLVSRGQVSLVGAIVFGTIGCMLQQLILYGLGRYGGRPVLDKFGKYLHLKKKHLDIAENWFNRYGPGMVFLARFVPVLRQAISIPAGMARMPVWKFLFFTLLGTIPWAILFVYLGQALGDNWEQIDEVAAPYVKPSLYGAIALALLYFVWKWLILRAARRREGSGTAPAAPAKELSDGEHATAHQLKYIGGEYRILHGLRVKGGGSQQQIGHIVIGPNGVFHIESNHASGEIRFDESSLGRAQTNALRDGTGEAGRQDPTVHLYRHERVLKELLKEHKLRADVVGIVCFTHPDSQLIGSSPAFATLKADRLVQHIKTYRPTRTLSPADVASIERLITENSQ</sequence>
<dbReference type="PANTHER" id="PTHR42709:SF8">
    <property type="entry name" value="UNDECAPRENYL PHOSPHATE TRANSPORTER A"/>
    <property type="match status" value="1"/>
</dbReference>
<evidence type="ECO:0000256" key="1">
    <source>
        <dbReference type="ARBA" id="ARBA00010792"/>
    </source>
</evidence>
<comment type="caution">
    <text evidence="4">The sequence shown here is derived from an EMBL/GenBank/DDBJ whole genome shotgun (WGS) entry which is preliminary data.</text>
</comment>
<dbReference type="GO" id="GO:0005886">
    <property type="term" value="C:plasma membrane"/>
    <property type="evidence" value="ECO:0007669"/>
    <property type="project" value="TreeGrafter"/>
</dbReference>
<feature type="transmembrane region" description="Helical" evidence="2">
    <location>
        <begin position="179"/>
        <end position="197"/>
    </location>
</feature>
<comment type="similarity">
    <text evidence="1">Belongs to the DedA family.</text>
</comment>
<evidence type="ECO:0000259" key="3">
    <source>
        <dbReference type="PROSITE" id="PS50965"/>
    </source>
</evidence>
<dbReference type="EMBL" id="WNZX01000013">
    <property type="protein sequence ID" value="MUG72148.1"/>
    <property type="molecule type" value="Genomic_DNA"/>
</dbReference>
<feature type="transmembrane region" description="Helical" evidence="2">
    <location>
        <begin position="53"/>
        <end position="75"/>
    </location>
</feature>
<feature type="domain" description="NERD" evidence="3">
    <location>
        <begin position="217"/>
        <end position="336"/>
    </location>
</feature>
<organism evidence="4 5">
    <name type="scientific">Paenibacillus validus</name>
    <dbReference type="NCBI Taxonomy" id="44253"/>
    <lineage>
        <taxon>Bacteria</taxon>
        <taxon>Bacillati</taxon>
        <taxon>Bacillota</taxon>
        <taxon>Bacilli</taxon>
        <taxon>Bacillales</taxon>
        <taxon>Paenibacillaceae</taxon>
        <taxon>Paenibacillus</taxon>
    </lineage>
</organism>
<name>A0A7X2ZBX5_9BACL</name>
<keyword evidence="2" id="KW-0812">Transmembrane</keyword>
<dbReference type="Pfam" id="PF09335">
    <property type="entry name" value="VTT_dom"/>
    <property type="match status" value="1"/>
</dbReference>
<feature type="transmembrane region" description="Helical" evidence="2">
    <location>
        <begin position="12"/>
        <end position="33"/>
    </location>
</feature>